<comment type="pathway">
    <text evidence="2 11">Cofactor biosynthesis; NAD(+) biosynthesis; deamido-NAD(+) from nicotinate D-ribonucleotide: step 1/1.</text>
</comment>
<evidence type="ECO:0000313" key="15">
    <source>
        <dbReference type="Proteomes" id="UP000255106"/>
    </source>
</evidence>
<gene>
    <name evidence="11 14" type="primary">nadD</name>
    <name evidence="14" type="ORF">NCTC10005_06170</name>
</gene>
<evidence type="ECO:0000256" key="3">
    <source>
        <dbReference type="ARBA" id="ARBA00009014"/>
    </source>
</evidence>
<comment type="function">
    <text evidence="1 11">Catalyzes the reversible adenylation of nicotinate mononucleotide (NaMN) to nicotinic acid adenine dinucleotide (NaAD).</text>
</comment>
<keyword evidence="9 11" id="KW-0520">NAD</keyword>
<keyword evidence="7 11" id="KW-0547">Nucleotide-binding</keyword>
<dbReference type="Pfam" id="PF14840">
    <property type="entry name" value="DNA_pol3_delt_C"/>
    <property type="match status" value="1"/>
</dbReference>
<dbReference type="FunFam" id="3.40.50.620:FF:000039">
    <property type="entry name" value="Probable nicotinate-nucleotide adenylyltransferase"/>
    <property type="match status" value="1"/>
</dbReference>
<dbReference type="InterPro" id="IPR005248">
    <property type="entry name" value="NadD/NMNAT"/>
</dbReference>
<dbReference type="PANTHER" id="PTHR39321:SF3">
    <property type="entry name" value="PHOSPHOPANTETHEINE ADENYLYLTRANSFERASE"/>
    <property type="match status" value="1"/>
</dbReference>
<dbReference type="UniPathway" id="UPA00253">
    <property type="reaction ID" value="UER00332"/>
</dbReference>
<dbReference type="NCBIfam" id="TIGR00125">
    <property type="entry name" value="cyt_tran_rel"/>
    <property type="match status" value="1"/>
</dbReference>
<organism evidence="14 15">
    <name type="scientific">Enterobacter cloacae</name>
    <dbReference type="NCBI Taxonomy" id="550"/>
    <lineage>
        <taxon>Bacteria</taxon>
        <taxon>Pseudomonadati</taxon>
        <taxon>Pseudomonadota</taxon>
        <taxon>Gammaproteobacteria</taxon>
        <taxon>Enterobacterales</taxon>
        <taxon>Enterobacteriaceae</taxon>
        <taxon>Enterobacter</taxon>
        <taxon>Enterobacter cloacae complex</taxon>
    </lineage>
</organism>
<reference evidence="14 15" key="1">
    <citation type="submission" date="2018-06" db="EMBL/GenBank/DDBJ databases">
        <authorList>
            <consortium name="Pathogen Informatics"/>
            <person name="Doyle S."/>
        </authorList>
    </citation>
    <scope>NUCLEOTIDE SEQUENCE [LARGE SCALE GENOMIC DNA]</scope>
    <source>
        <strain evidence="14 15">NCTC10005</strain>
    </source>
</reference>
<evidence type="ECO:0000313" key="14">
    <source>
        <dbReference type="EMBL" id="STQ13351.1"/>
    </source>
</evidence>
<feature type="domain" description="DNA polymerase III subunit delta C-terminal" evidence="13">
    <location>
        <begin position="2"/>
        <end position="29"/>
    </location>
</feature>
<dbReference type="InterPro" id="IPR004821">
    <property type="entry name" value="Cyt_trans-like"/>
</dbReference>
<keyword evidence="6 11" id="KW-0548">Nucleotidyltransferase</keyword>
<sequence length="257" mass="29679">MRAELTLKQDYGQSVWAELESLSLLLCTRRWQMYLLMDSMHSLQALYGGTFDPVHYGHLKPVEILANLIGLQRVIIMPNNVPPHRPQPEATSEQRKEMLALAIADKPLFSLDERELRRDTPSWTSQTLQEWRAEQGPDKPLAFIIGQDSLLNFPTWHQYETILENSHLLVCRRPGYPLTMREEQYQQWLEAHLTDNVEDLHNQPAGKIYLAETPWFDISATIIRDRLQHGLACDDLLPSSVLDYIHAHGLYQKSADA</sequence>
<dbReference type="EC" id="2.7.7.18" evidence="11"/>
<evidence type="ECO:0000256" key="7">
    <source>
        <dbReference type="ARBA" id="ARBA00022741"/>
    </source>
</evidence>
<keyword evidence="5 11" id="KW-0808">Transferase</keyword>
<proteinExistence type="inferred from homology"/>
<dbReference type="NCBIfam" id="TIGR00482">
    <property type="entry name" value="nicotinate (nicotinamide) nucleotide adenylyltransferase"/>
    <property type="match status" value="1"/>
</dbReference>
<dbReference type="GO" id="GO:0005524">
    <property type="term" value="F:ATP binding"/>
    <property type="evidence" value="ECO:0007669"/>
    <property type="project" value="UniProtKB-KW"/>
</dbReference>
<evidence type="ECO:0000259" key="13">
    <source>
        <dbReference type="Pfam" id="PF14840"/>
    </source>
</evidence>
<dbReference type="Gene3D" id="3.40.50.620">
    <property type="entry name" value="HUPs"/>
    <property type="match status" value="1"/>
</dbReference>
<dbReference type="Pfam" id="PF01467">
    <property type="entry name" value="CTP_transf_like"/>
    <property type="match status" value="1"/>
</dbReference>
<evidence type="ECO:0000256" key="11">
    <source>
        <dbReference type="HAMAP-Rule" id="MF_00244"/>
    </source>
</evidence>
<evidence type="ECO:0000256" key="6">
    <source>
        <dbReference type="ARBA" id="ARBA00022695"/>
    </source>
</evidence>
<feature type="domain" description="Cytidyltransferase-like" evidence="12">
    <location>
        <begin position="46"/>
        <end position="226"/>
    </location>
</feature>
<accession>A0A377M6T6</accession>
<dbReference type="GO" id="GO:0004515">
    <property type="term" value="F:nicotinate-nucleotide adenylyltransferase activity"/>
    <property type="evidence" value="ECO:0007669"/>
    <property type="project" value="UniProtKB-UniRule"/>
</dbReference>
<name>A0A377M6T6_ENTCL</name>
<dbReference type="InterPro" id="IPR014729">
    <property type="entry name" value="Rossmann-like_a/b/a_fold"/>
</dbReference>
<dbReference type="HAMAP" id="MF_00244">
    <property type="entry name" value="NaMN_adenylyltr"/>
    <property type="match status" value="1"/>
</dbReference>
<keyword evidence="8 11" id="KW-0067">ATP-binding</keyword>
<dbReference type="SUPFAM" id="SSF52374">
    <property type="entry name" value="Nucleotidylyl transferase"/>
    <property type="match status" value="1"/>
</dbReference>
<evidence type="ECO:0000256" key="9">
    <source>
        <dbReference type="ARBA" id="ARBA00023027"/>
    </source>
</evidence>
<evidence type="ECO:0000256" key="10">
    <source>
        <dbReference type="ARBA" id="ARBA00048721"/>
    </source>
</evidence>
<evidence type="ECO:0000256" key="4">
    <source>
        <dbReference type="ARBA" id="ARBA00022642"/>
    </source>
</evidence>
<dbReference type="InterPro" id="IPR032780">
    <property type="entry name" value="DNA_pol3_delt_C"/>
</dbReference>
<keyword evidence="4 11" id="KW-0662">Pyridine nucleotide biosynthesis</keyword>
<dbReference type="Proteomes" id="UP000255106">
    <property type="component" value="Unassembled WGS sequence"/>
</dbReference>
<evidence type="ECO:0000256" key="1">
    <source>
        <dbReference type="ARBA" id="ARBA00002324"/>
    </source>
</evidence>
<evidence type="ECO:0000256" key="2">
    <source>
        <dbReference type="ARBA" id="ARBA00005019"/>
    </source>
</evidence>
<protein>
    <recommendedName>
        <fullName evidence="11">Probable nicotinate-nucleotide adenylyltransferase</fullName>
        <ecNumber evidence="11">2.7.7.18</ecNumber>
    </recommendedName>
    <alternativeName>
        <fullName evidence="11">Deamido-NAD(+) diphosphorylase</fullName>
    </alternativeName>
    <alternativeName>
        <fullName evidence="11">Deamido-NAD(+) pyrophosphorylase</fullName>
    </alternativeName>
    <alternativeName>
        <fullName evidence="11">Nicotinate mononucleotide adenylyltransferase</fullName>
        <shortName evidence="11">NaMN adenylyltransferase</shortName>
    </alternativeName>
</protein>
<evidence type="ECO:0000256" key="8">
    <source>
        <dbReference type="ARBA" id="ARBA00022840"/>
    </source>
</evidence>
<dbReference type="NCBIfam" id="NF000839">
    <property type="entry name" value="PRK00071.1-1"/>
    <property type="match status" value="1"/>
</dbReference>
<evidence type="ECO:0000259" key="12">
    <source>
        <dbReference type="Pfam" id="PF01467"/>
    </source>
</evidence>
<dbReference type="PANTHER" id="PTHR39321">
    <property type="entry name" value="NICOTINATE-NUCLEOTIDE ADENYLYLTRANSFERASE-RELATED"/>
    <property type="match status" value="1"/>
</dbReference>
<dbReference type="AlphaFoldDB" id="A0A377M6T6"/>
<comment type="similarity">
    <text evidence="3 11">Belongs to the NadD family.</text>
</comment>
<dbReference type="EMBL" id="UGJB01000004">
    <property type="protein sequence ID" value="STQ13351.1"/>
    <property type="molecule type" value="Genomic_DNA"/>
</dbReference>
<dbReference type="CDD" id="cd02165">
    <property type="entry name" value="NMNAT"/>
    <property type="match status" value="1"/>
</dbReference>
<comment type="catalytic activity">
    <reaction evidence="10 11">
        <text>nicotinate beta-D-ribonucleotide + ATP + H(+) = deamido-NAD(+) + diphosphate</text>
        <dbReference type="Rhea" id="RHEA:22860"/>
        <dbReference type="ChEBI" id="CHEBI:15378"/>
        <dbReference type="ChEBI" id="CHEBI:30616"/>
        <dbReference type="ChEBI" id="CHEBI:33019"/>
        <dbReference type="ChEBI" id="CHEBI:57502"/>
        <dbReference type="ChEBI" id="CHEBI:58437"/>
        <dbReference type="EC" id="2.7.7.18"/>
    </reaction>
</comment>
<dbReference type="GO" id="GO:0009435">
    <property type="term" value="P:NAD+ biosynthetic process"/>
    <property type="evidence" value="ECO:0007669"/>
    <property type="project" value="UniProtKB-UniRule"/>
</dbReference>
<evidence type="ECO:0000256" key="5">
    <source>
        <dbReference type="ARBA" id="ARBA00022679"/>
    </source>
</evidence>